<sequence length="146" mass="17216">MKSRFLFSYQFKRAGVFMAPLGFIIWVLLQRKVISVDLPSLKTGLLIISFCSFLIGMAFLVLSKEKTEDEYTRKVRLESYQFSALIQFFLLLGLTILVLFFENSLGRLVFEQMSIFIILFFWLTYFIRFNFVLYSSKSFNGKDNEE</sequence>
<accession>A0A7G5XI86</accession>
<evidence type="ECO:0000313" key="3">
    <source>
        <dbReference type="Proteomes" id="UP000515344"/>
    </source>
</evidence>
<keyword evidence="1" id="KW-0472">Membrane</keyword>
<gene>
    <name evidence="2" type="ORF">H4075_03025</name>
</gene>
<dbReference type="RefSeq" id="WP_182804029.1">
    <property type="nucleotide sequence ID" value="NZ_CP060007.1"/>
</dbReference>
<dbReference type="KEGG" id="lacs:H4075_03025"/>
<keyword evidence="3" id="KW-1185">Reference proteome</keyword>
<protein>
    <submittedName>
        <fullName evidence="2">Uncharacterized protein</fullName>
    </submittedName>
</protein>
<feature type="transmembrane region" description="Helical" evidence="1">
    <location>
        <begin position="113"/>
        <end position="134"/>
    </location>
</feature>
<dbReference type="Proteomes" id="UP000515344">
    <property type="component" value="Chromosome"/>
</dbReference>
<organism evidence="2 3">
    <name type="scientific">Lacibacter sediminis</name>
    <dbReference type="NCBI Taxonomy" id="2760713"/>
    <lineage>
        <taxon>Bacteria</taxon>
        <taxon>Pseudomonadati</taxon>
        <taxon>Bacteroidota</taxon>
        <taxon>Chitinophagia</taxon>
        <taxon>Chitinophagales</taxon>
        <taxon>Chitinophagaceae</taxon>
        <taxon>Lacibacter</taxon>
    </lineage>
</organism>
<name>A0A7G5XI86_9BACT</name>
<dbReference type="AlphaFoldDB" id="A0A7G5XI86"/>
<keyword evidence="1" id="KW-1133">Transmembrane helix</keyword>
<feature type="transmembrane region" description="Helical" evidence="1">
    <location>
        <begin position="82"/>
        <end position="101"/>
    </location>
</feature>
<feature type="transmembrane region" description="Helical" evidence="1">
    <location>
        <begin position="12"/>
        <end position="29"/>
    </location>
</feature>
<keyword evidence="1" id="KW-0812">Transmembrane</keyword>
<proteinExistence type="predicted"/>
<dbReference type="EMBL" id="CP060007">
    <property type="protein sequence ID" value="QNA45189.1"/>
    <property type="molecule type" value="Genomic_DNA"/>
</dbReference>
<evidence type="ECO:0000313" key="2">
    <source>
        <dbReference type="EMBL" id="QNA45189.1"/>
    </source>
</evidence>
<reference evidence="3" key="1">
    <citation type="submission" date="2020-08" db="EMBL/GenBank/DDBJ databases">
        <title>Lacibacter sp. S13-6-6 genome sequencing.</title>
        <authorList>
            <person name="Jin L."/>
        </authorList>
    </citation>
    <scope>NUCLEOTIDE SEQUENCE [LARGE SCALE GENOMIC DNA]</scope>
    <source>
        <strain evidence="3">S13-6-6</strain>
    </source>
</reference>
<feature type="transmembrane region" description="Helical" evidence="1">
    <location>
        <begin position="41"/>
        <end position="62"/>
    </location>
</feature>
<evidence type="ECO:0000256" key="1">
    <source>
        <dbReference type="SAM" id="Phobius"/>
    </source>
</evidence>